<dbReference type="STRING" id="1193682.BJP25_24795"/>
<dbReference type="Gene3D" id="3.40.50.12780">
    <property type="entry name" value="N-terminal domain of ligase-like"/>
    <property type="match status" value="1"/>
</dbReference>
<dbReference type="Gene3D" id="3.30.300.30">
    <property type="match status" value="1"/>
</dbReference>
<dbReference type="PANTHER" id="PTHR22754:SF32">
    <property type="entry name" value="DISCO-INTERACTING PROTEIN 2"/>
    <property type="match status" value="1"/>
</dbReference>
<dbReference type="SUPFAM" id="SSF56801">
    <property type="entry name" value="Acetyl-CoA synthetase-like"/>
    <property type="match status" value="1"/>
</dbReference>
<evidence type="ECO:0000313" key="7">
    <source>
        <dbReference type="EMBL" id="OLR91749.1"/>
    </source>
</evidence>
<dbReference type="InterPro" id="IPR000873">
    <property type="entry name" value="AMP-dep_synth/lig_dom"/>
</dbReference>
<dbReference type="GO" id="GO:0070566">
    <property type="term" value="F:adenylyltransferase activity"/>
    <property type="evidence" value="ECO:0007669"/>
    <property type="project" value="TreeGrafter"/>
</dbReference>
<protein>
    <submittedName>
        <fullName evidence="7">Uncharacterized protein</fullName>
    </submittedName>
</protein>
<dbReference type="InterPro" id="IPR045851">
    <property type="entry name" value="AMP-bd_C_sf"/>
</dbReference>
<evidence type="ECO:0000259" key="5">
    <source>
        <dbReference type="Pfam" id="PF00501"/>
    </source>
</evidence>
<keyword evidence="3" id="KW-0276">Fatty acid metabolism</keyword>
<dbReference type="Pfam" id="PF00501">
    <property type="entry name" value="AMP-binding"/>
    <property type="match status" value="1"/>
</dbReference>
<gene>
    <name evidence="7" type="ORF">BJP25_24795</name>
</gene>
<dbReference type="FunFam" id="3.40.50.12780:FF:000013">
    <property type="entry name" value="Long-chain-fatty-acid--AMP ligase FadD32"/>
    <property type="match status" value="1"/>
</dbReference>
<keyword evidence="4" id="KW-0443">Lipid metabolism</keyword>
<keyword evidence="8" id="KW-1185">Reference proteome</keyword>
<dbReference type="PANTHER" id="PTHR22754">
    <property type="entry name" value="DISCO-INTERACTING PROTEIN 2 DIP2 -RELATED"/>
    <property type="match status" value="1"/>
</dbReference>
<dbReference type="GO" id="GO:0071766">
    <property type="term" value="P:Actinobacterium-type cell wall biogenesis"/>
    <property type="evidence" value="ECO:0007669"/>
    <property type="project" value="UniProtKB-ARBA"/>
</dbReference>
<sequence length="597" mass="63677">MTSGVRTDSPVAGSEVGNDSLATLCAWWAQERPDEPAYTYLDYRTSFDGVATTVTWAQLDARVSAVAAEVQAHTAPGDRVVVLARQSTEYVAGLLGAIRAGAIAVPLFPPDLPGHADRLAAVLADCAPTMALTLDEQRATLDAYLADKGLSIAHTASIDTIPDERAADYAEFVPQPDDVSYLQYTSGSTRIPAGVMITNRNVVNNARQNCACYGAPDGDYTLVSWLPLFHDMGLVLALGVVVYSGNPVVLMDPIAFLERPFRWVQALADAAGGVTAAPNFAYAYAASRITEQEKALLDLSDVVSLVDGSEPITMGAIDRFADAFAGCGLERTAHRPSFGMAEAVVLVAASEQGSLPRATDFDRDALTRGLATPAAGGAPTSRLVSCGRPVDQHLRMVDPESGKLVDEGTVGELWLSGVNIAAGYWQRPEQTAESFGRYLEDDGFDGRGVDGRGWFRTGDLGVLHDGELYITGRIKDLIIVDGRNHYPQDIEATAEQAHPAVRKHALVAFSAFTGGQDGQEQVVVMLERSKVVSAEELDRAEVTKAVTDAVSRAHGLSLHDVLIVEPGGVPRTSSGKVSRAVCRKRWAEGTLTDGRPR</sequence>
<accession>A0A1Q9LID8</accession>
<dbReference type="Pfam" id="PF23024">
    <property type="entry name" value="AMP-dom_DIP2-like"/>
    <property type="match status" value="1"/>
</dbReference>
<evidence type="ECO:0000256" key="1">
    <source>
        <dbReference type="ARBA" id="ARBA00006432"/>
    </source>
</evidence>
<name>A0A1Q9LID8_9PSEU</name>
<dbReference type="InterPro" id="IPR040097">
    <property type="entry name" value="FAAL/FAAC"/>
</dbReference>
<evidence type="ECO:0000256" key="3">
    <source>
        <dbReference type="ARBA" id="ARBA00022832"/>
    </source>
</evidence>
<evidence type="ECO:0000256" key="4">
    <source>
        <dbReference type="ARBA" id="ARBA00023098"/>
    </source>
</evidence>
<dbReference type="CDD" id="cd05931">
    <property type="entry name" value="FAAL"/>
    <property type="match status" value="1"/>
</dbReference>
<dbReference type="GO" id="GO:0016874">
    <property type="term" value="F:ligase activity"/>
    <property type="evidence" value="ECO:0007669"/>
    <property type="project" value="UniProtKB-KW"/>
</dbReference>
<dbReference type="RefSeq" id="WP_075976466.1">
    <property type="nucleotide sequence ID" value="NZ_MKQR01000019.1"/>
</dbReference>
<comment type="similarity">
    <text evidence="1">Belongs to the ATP-dependent AMP-binding enzyme family.</text>
</comment>
<feature type="domain" description="AMP-binding enzyme C-terminal" evidence="6">
    <location>
        <begin position="476"/>
        <end position="592"/>
    </location>
</feature>
<evidence type="ECO:0000259" key="6">
    <source>
        <dbReference type="Pfam" id="PF23024"/>
    </source>
</evidence>
<dbReference type="GO" id="GO:0006633">
    <property type="term" value="P:fatty acid biosynthetic process"/>
    <property type="evidence" value="ECO:0007669"/>
    <property type="project" value="TreeGrafter"/>
</dbReference>
<dbReference type="Proteomes" id="UP000186040">
    <property type="component" value="Unassembled WGS sequence"/>
</dbReference>
<feature type="domain" description="AMP-dependent synthetase/ligase" evidence="5">
    <location>
        <begin position="26"/>
        <end position="425"/>
    </location>
</feature>
<dbReference type="GO" id="GO:0005886">
    <property type="term" value="C:plasma membrane"/>
    <property type="evidence" value="ECO:0007669"/>
    <property type="project" value="TreeGrafter"/>
</dbReference>
<evidence type="ECO:0000256" key="2">
    <source>
        <dbReference type="ARBA" id="ARBA00022598"/>
    </source>
</evidence>
<dbReference type="AlphaFoldDB" id="A0A1Q9LID8"/>
<dbReference type="EMBL" id="MKQR01000019">
    <property type="protein sequence ID" value="OLR91749.1"/>
    <property type="molecule type" value="Genomic_DNA"/>
</dbReference>
<comment type="caution">
    <text evidence="7">The sequence shown here is derived from an EMBL/GenBank/DDBJ whole genome shotgun (WGS) entry which is preliminary data.</text>
</comment>
<dbReference type="InterPro" id="IPR042099">
    <property type="entry name" value="ANL_N_sf"/>
</dbReference>
<proteinExistence type="inferred from homology"/>
<dbReference type="InterPro" id="IPR025110">
    <property type="entry name" value="AMP-bd_C"/>
</dbReference>
<organism evidence="7 8">
    <name type="scientific">Actinokineospora bangkokensis</name>
    <dbReference type="NCBI Taxonomy" id="1193682"/>
    <lineage>
        <taxon>Bacteria</taxon>
        <taxon>Bacillati</taxon>
        <taxon>Actinomycetota</taxon>
        <taxon>Actinomycetes</taxon>
        <taxon>Pseudonocardiales</taxon>
        <taxon>Pseudonocardiaceae</taxon>
        <taxon>Actinokineospora</taxon>
    </lineage>
</organism>
<keyword evidence="2" id="KW-0436">Ligase</keyword>
<evidence type="ECO:0000313" key="8">
    <source>
        <dbReference type="Proteomes" id="UP000186040"/>
    </source>
</evidence>
<dbReference type="OrthoDB" id="3671040at2"/>
<reference evidence="7 8" key="1">
    <citation type="submission" date="2016-10" db="EMBL/GenBank/DDBJ databases">
        <title>The Draft Genome Sequence of Actinokineospora bangkokensis 44EHWT reveals the biosynthetic pathway of antifungal compounds Thailandins with unusual extender unit butylmalonyl-CoA.</title>
        <authorList>
            <person name="Greule A."/>
            <person name="Intra B."/>
            <person name="Flemming S."/>
            <person name="Rommel M.G."/>
            <person name="Panbangred W."/>
            <person name="Bechthold A."/>
        </authorList>
    </citation>
    <scope>NUCLEOTIDE SEQUENCE [LARGE SCALE GENOMIC DNA]</scope>
    <source>
        <strain evidence="7 8">44EHW</strain>
    </source>
</reference>